<dbReference type="InterPro" id="IPR000595">
    <property type="entry name" value="cNMP-bd_dom"/>
</dbReference>
<keyword evidence="7 11" id="KW-0472">Membrane</keyword>
<evidence type="ECO:0000256" key="9">
    <source>
        <dbReference type="ARBA" id="ARBA00023303"/>
    </source>
</evidence>
<gene>
    <name evidence="13" type="ORF">SASPL_131870</name>
</gene>
<dbReference type="Pfam" id="PF00520">
    <property type="entry name" value="Ion_trans"/>
    <property type="match status" value="1"/>
</dbReference>
<sequence length="805" mass="92359">MMNAEFLYAGVFEAMDASSRDEAPMLPATYLQSDNGGSSTRRGISGRTRSVSMSFATESPHPSEYQQNLVGFTGPLRAVKQNSQVQMSGPLNPNRNNELVFRPPQTAAEAENRARNGDGDYVGKNEHLWRSGQLGKCSDPYCTACPMFYDAKGQQKPSRTTAMIDAKCDFRDWIGIALIVCDPLLQYRNMFYGDAQSWAKRMRSRFLSYIPGVINPHAKLVQWWNKFFVIFCIVASFLDPFFFFLLFMRKDYNCVALLKPKTREFLILRTITDCVYIMHILLQFRLAYVAPETRVAGSGDLVDDPKKIAWNYFTTYFPVDLVVVLPMPQIILIFFLPHSASSPGNEIIKYVLPSAILVQYIPRLSRFLPLVAGFSPTGFIFESAWANFLMNLLTYILASHVVGSCWYLLSIQRVNKCLQDVCDRNKTSNCMKYLSCNHNYEKRFADIPDWNDWKNNENASACFTKDGFDFGICEAAVNLTTHKDIFDRYLYSLFWGFQQISTLAGNQEPSYMPLEVVFTMFIIGIGLLLFALLIGNMQNFLQALGRRRLEKSLRGRDVEQWMSHRRLPKHLRRQVRAAERFNWAATRGVNEDSLIENLPEDLQREIRRHLFKFVKKVRIFQLLDEPVIDAIQEKLKTRSYIKNTKILYPGGLVDKIVFIIRGKMKSTGEDGNDSILSEGDVCGEELLTWCLEHSSVSKDGTSIRLPRHGLLSDRQVTCLTNVEAFVLRAADFEEVAGLFTRFLKIPLVQGAIRYESPHWRGIAARRIQLAWRHKRKQTNRVDSSQVGSSRSPHNLSYRTRSKRKY</sequence>
<keyword evidence="4 11" id="KW-0812">Transmembrane</keyword>
<comment type="similarity">
    <text evidence="2">Belongs to the cyclic nucleotide-gated cation channel (TC 1.A.1.5) family.</text>
</comment>
<comment type="subcellular location">
    <subcellularLocation>
        <location evidence="1">Membrane</location>
        <topology evidence="1">Multi-pass membrane protein</topology>
    </subcellularLocation>
</comment>
<feature type="domain" description="Cyclic nucleotide-binding" evidence="12">
    <location>
        <begin position="619"/>
        <end position="687"/>
    </location>
</feature>
<evidence type="ECO:0000256" key="1">
    <source>
        <dbReference type="ARBA" id="ARBA00004141"/>
    </source>
</evidence>
<feature type="transmembrane region" description="Helical" evidence="11">
    <location>
        <begin position="385"/>
        <end position="409"/>
    </location>
</feature>
<keyword evidence="8" id="KW-1071">Ligand-gated ion channel</keyword>
<evidence type="ECO:0000256" key="3">
    <source>
        <dbReference type="ARBA" id="ARBA00022448"/>
    </source>
</evidence>
<dbReference type="Gene3D" id="2.60.120.10">
    <property type="entry name" value="Jelly Rolls"/>
    <property type="match status" value="1"/>
</dbReference>
<feature type="region of interest" description="Disordered" evidence="10">
    <location>
        <begin position="776"/>
        <end position="805"/>
    </location>
</feature>
<organism evidence="13">
    <name type="scientific">Salvia splendens</name>
    <name type="common">Scarlet sage</name>
    <dbReference type="NCBI Taxonomy" id="180675"/>
    <lineage>
        <taxon>Eukaryota</taxon>
        <taxon>Viridiplantae</taxon>
        <taxon>Streptophyta</taxon>
        <taxon>Embryophyta</taxon>
        <taxon>Tracheophyta</taxon>
        <taxon>Spermatophyta</taxon>
        <taxon>Magnoliopsida</taxon>
        <taxon>eudicotyledons</taxon>
        <taxon>Gunneridae</taxon>
        <taxon>Pentapetalae</taxon>
        <taxon>asterids</taxon>
        <taxon>lamiids</taxon>
        <taxon>Lamiales</taxon>
        <taxon>Lamiaceae</taxon>
        <taxon>Nepetoideae</taxon>
        <taxon>Mentheae</taxon>
        <taxon>Salviinae</taxon>
        <taxon>Salvia</taxon>
        <taxon>Salvia subgen. Calosphace</taxon>
        <taxon>core Calosphace</taxon>
    </lineage>
</organism>
<evidence type="ECO:0000256" key="6">
    <source>
        <dbReference type="ARBA" id="ARBA00023065"/>
    </source>
</evidence>
<dbReference type="PROSITE" id="PS50042">
    <property type="entry name" value="CNMP_BINDING_3"/>
    <property type="match status" value="1"/>
</dbReference>
<evidence type="ECO:0000259" key="12">
    <source>
        <dbReference type="PROSITE" id="PS50042"/>
    </source>
</evidence>
<dbReference type="InterPro" id="IPR005821">
    <property type="entry name" value="Ion_trans_dom"/>
</dbReference>
<feature type="region of interest" description="Disordered" evidence="10">
    <location>
        <begin position="28"/>
        <end position="48"/>
    </location>
</feature>
<dbReference type="SUPFAM" id="SSF81324">
    <property type="entry name" value="Voltage-gated potassium channels"/>
    <property type="match status" value="1"/>
</dbReference>
<evidence type="ECO:0000256" key="2">
    <source>
        <dbReference type="ARBA" id="ARBA00010486"/>
    </source>
</evidence>
<evidence type="ECO:0000256" key="11">
    <source>
        <dbReference type="SAM" id="Phobius"/>
    </source>
</evidence>
<feature type="transmembrane region" description="Helical" evidence="11">
    <location>
        <begin position="308"/>
        <end position="335"/>
    </location>
</feature>
<evidence type="ECO:0000256" key="4">
    <source>
        <dbReference type="ARBA" id="ARBA00022692"/>
    </source>
</evidence>
<evidence type="ECO:0000256" key="7">
    <source>
        <dbReference type="ARBA" id="ARBA00023136"/>
    </source>
</evidence>
<dbReference type="SMART" id="SM00100">
    <property type="entry name" value="cNMP"/>
    <property type="match status" value="1"/>
</dbReference>
<dbReference type="Proteomes" id="UP000298416">
    <property type="component" value="Unassembled WGS sequence"/>
</dbReference>
<dbReference type="InterPro" id="IPR018490">
    <property type="entry name" value="cNMP-bd_dom_sf"/>
</dbReference>
<proteinExistence type="inferred from homology"/>
<keyword evidence="5 11" id="KW-1133">Transmembrane helix</keyword>
<evidence type="ECO:0000256" key="8">
    <source>
        <dbReference type="ARBA" id="ARBA00023286"/>
    </source>
</evidence>
<dbReference type="SUPFAM" id="SSF51206">
    <property type="entry name" value="cAMP-binding domain-like"/>
    <property type="match status" value="1"/>
</dbReference>
<dbReference type="AlphaFoldDB" id="A0A8X8XAV0"/>
<evidence type="ECO:0000313" key="13">
    <source>
        <dbReference type="EMBL" id="KAG6408845.1"/>
    </source>
</evidence>
<comment type="caution">
    <text evidence="13">The sequence shown here is derived from an EMBL/GenBank/DDBJ whole genome shotgun (WGS) entry which is preliminary data.</text>
</comment>
<evidence type="ECO:0000313" key="14">
    <source>
        <dbReference type="Proteomes" id="UP000298416"/>
    </source>
</evidence>
<dbReference type="InterPro" id="IPR014710">
    <property type="entry name" value="RmlC-like_jellyroll"/>
</dbReference>
<keyword evidence="9" id="KW-0407">Ion channel</keyword>
<evidence type="ECO:0000256" key="5">
    <source>
        <dbReference type="ARBA" id="ARBA00022989"/>
    </source>
</evidence>
<dbReference type="PANTHER" id="PTHR45651:SF11">
    <property type="entry name" value="CYCLIC NUCLEOTIDE-GATED ION CHANNEL 20, CHLOROPLASTIC-RELATED"/>
    <property type="match status" value="1"/>
</dbReference>
<protein>
    <recommendedName>
        <fullName evidence="12">Cyclic nucleotide-binding domain-containing protein</fullName>
    </recommendedName>
</protein>
<dbReference type="GO" id="GO:0005216">
    <property type="term" value="F:monoatomic ion channel activity"/>
    <property type="evidence" value="ECO:0007669"/>
    <property type="project" value="InterPro"/>
</dbReference>
<feature type="transmembrane region" description="Helical" evidence="11">
    <location>
        <begin position="517"/>
        <end position="541"/>
    </location>
</feature>
<reference evidence="13" key="2">
    <citation type="submission" date="2020-08" db="EMBL/GenBank/DDBJ databases">
        <title>Plant Genome Project.</title>
        <authorList>
            <person name="Zhang R.-G."/>
        </authorList>
    </citation>
    <scope>NUCLEOTIDE SEQUENCE</scope>
    <source>
        <strain evidence="13">Huo1</strain>
        <tissue evidence="13">Leaf</tissue>
    </source>
</reference>
<keyword evidence="6" id="KW-0406">Ion transport</keyword>
<dbReference type="PANTHER" id="PTHR45651">
    <property type="entry name" value="CYCLIC NUCLEOTIDE-GATED ION CHANNEL 15-RELATED-RELATED"/>
    <property type="match status" value="1"/>
</dbReference>
<feature type="compositionally biased region" description="Low complexity" evidence="10">
    <location>
        <begin position="36"/>
        <end position="48"/>
    </location>
</feature>
<feature type="compositionally biased region" description="Polar residues" evidence="10">
    <location>
        <begin position="780"/>
        <end position="798"/>
    </location>
</feature>
<dbReference type="CDD" id="cd00038">
    <property type="entry name" value="CAP_ED"/>
    <property type="match status" value="1"/>
</dbReference>
<name>A0A8X8XAV0_SALSN</name>
<feature type="transmembrane region" description="Helical" evidence="11">
    <location>
        <begin position="223"/>
        <end position="246"/>
    </location>
</feature>
<dbReference type="GO" id="GO:0016020">
    <property type="term" value="C:membrane"/>
    <property type="evidence" value="ECO:0007669"/>
    <property type="project" value="UniProtKB-SubCell"/>
</dbReference>
<dbReference type="EMBL" id="PNBA02000011">
    <property type="protein sequence ID" value="KAG6408845.1"/>
    <property type="molecule type" value="Genomic_DNA"/>
</dbReference>
<dbReference type="Gene3D" id="1.10.287.70">
    <property type="match status" value="1"/>
</dbReference>
<keyword evidence="3" id="KW-0813">Transport</keyword>
<dbReference type="Gene3D" id="1.10.287.630">
    <property type="entry name" value="Helix hairpin bin"/>
    <property type="match status" value="1"/>
</dbReference>
<reference evidence="13" key="1">
    <citation type="submission" date="2018-01" db="EMBL/GenBank/DDBJ databases">
        <authorList>
            <person name="Mao J.F."/>
        </authorList>
    </citation>
    <scope>NUCLEOTIDE SEQUENCE</scope>
    <source>
        <strain evidence="13">Huo1</strain>
        <tissue evidence="13">Leaf</tissue>
    </source>
</reference>
<evidence type="ECO:0000256" key="10">
    <source>
        <dbReference type="SAM" id="MobiDB-lite"/>
    </source>
</evidence>
<accession>A0A8X8XAV0</accession>
<keyword evidence="14" id="KW-1185">Reference proteome</keyword>